<dbReference type="AlphaFoldDB" id="A0A1Y1YZ06"/>
<dbReference type="OrthoDB" id="62853at2759"/>
<keyword evidence="2" id="KW-1185">Reference proteome</keyword>
<organism evidence="1 2">
    <name type="scientific">Neocallimastix californiae</name>
    <dbReference type="NCBI Taxonomy" id="1754190"/>
    <lineage>
        <taxon>Eukaryota</taxon>
        <taxon>Fungi</taxon>
        <taxon>Fungi incertae sedis</taxon>
        <taxon>Chytridiomycota</taxon>
        <taxon>Chytridiomycota incertae sedis</taxon>
        <taxon>Neocallimastigomycetes</taxon>
        <taxon>Neocallimastigales</taxon>
        <taxon>Neocallimastigaceae</taxon>
        <taxon>Neocallimastix</taxon>
    </lineage>
</organism>
<dbReference type="Proteomes" id="UP000193920">
    <property type="component" value="Unassembled WGS sequence"/>
</dbReference>
<accession>A0A1Y1YZ06</accession>
<evidence type="ECO:0000313" key="2">
    <source>
        <dbReference type="Proteomes" id="UP000193920"/>
    </source>
</evidence>
<proteinExistence type="predicted"/>
<evidence type="ECO:0000313" key="1">
    <source>
        <dbReference type="EMBL" id="ORY03251.1"/>
    </source>
</evidence>
<name>A0A1Y1YZ06_9FUNG</name>
<evidence type="ECO:0008006" key="3">
    <source>
        <dbReference type="Google" id="ProtNLM"/>
    </source>
</evidence>
<reference evidence="1 2" key="1">
    <citation type="submission" date="2016-08" db="EMBL/GenBank/DDBJ databases">
        <title>A Parts List for Fungal Cellulosomes Revealed by Comparative Genomics.</title>
        <authorList>
            <consortium name="DOE Joint Genome Institute"/>
            <person name="Haitjema C.H."/>
            <person name="Gilmore S.P."/>
            <person name="Henske J.K."/>
            <person name="Solomon K.V."/>
            <person name="De Groot R."/>
            <person name="Kuo A."/>
            <person name="Mondo S.J."/>
            <person name="Salamov A.A."/>
            <person name="Labutti K."/>
            <person name="Zhao Z."/>
            <person name="Chiniquy J."/>
            <person name="Barry K."/>
            <person name="Brewer H.M."/>
            <person name="Purvine S.O."/>
            <person name="Wright A.T."/>
            <person name="Boxma B."/>
            <person name="Van Alen T."/>
            <person name="Hackstein J.H."/>
            <person name="Baker S.E."/>
            <person name="Grigoriev I.V."/>
            <person name="O'Malley M.A."/>
        </authorList>
    </citation>
    <scope>NUCLEOTIDE SEQUENCE [LARGE SCALE GENOMIC DNA]</scope>
    <source>
        <strain evidence="1 2">G1</strain>
    </source>
</reference>
<dbReference type="EMBL" id="MCOG01000480">
    <property type="protein sequence ID" value="ORY03251.1"/>
    <property type="molecule type" value="Genomic_DNA"/>
</dbReference>
<sequence>MGLIWESEETIQLRKVFQIRESKIGKLLSIISRLNIPEYDINKRAEALLTKWKTYIPTPVAVSLYEAAVNASEQNQEDYSNFNYSLNTQNINDNLPISDTNDILGMNDLLFPMNGRRRRRRNIYINDSFSNLTRMLYNNNNNNNNNNLNGVSSSNSGINALLRDDDQYNEENITLLGNGGRRREERTRYYSSLLNASPSVNRTSHLTLSSSRINRTSNLGLGNPNDENFGPTIVLNSDNYSLSNNITTPYLLSGNIMASPLPDTDKIYYSLLSMENLYSK</sequence>
<gene>
    <name evidence="1" type="ORF">LY90DRAFT_519565</name>
</gene>
<protein>
    <recommendedName>
        <fullName evidence="3">TFIIS N-terminal domain-containing protein</fullName>
    </recommendedName>
</protein>
<comment type="caution">
    <text evidence="1">The sequence shown here is derived from an EMBL/GenBank/DDBJ whole genome shotgun (WGS) entry which is preliminary data.</text>
</comment>
<dbReference type="STRING" id="1754190.A0A1Y1YZ06"/>